<dbReference type="RefSeq" id="WP_066976199.1">
    <property type="nucleotide sequence ID" value="NZ_LUUI01000002.1"/>
</dbReference>
<reference evidence="1 2" key="1">
    <citation type="submission" date="2016-03" db="EMBL/GenBank/DDBJ databases">
        <authorList>
            <person name="Ploux O."/>
        </authorList>
    </citation>
    <scope>NUCLEOTIDE SEQUENCE [LARGE SCALE GENOMIC DNA]</scope>
    <source>
        <strain evidence="1 2">R-45370</strain>
    </source>
</reference>
<dbReference type="SUPFAM" id="SSF48452">
    <property type="entry name" value="TPR-like"/>
    <property type="match status" value="1"/>
</dbReference>
<dbReference type="EMBL" id="LUUI01000002">
    <property type="protein sequence ID" value="OAI21828.1"/>
    <property type="molecule type" value="Genomic_DNA"/>
</dbReference>
<sequence length="168" mass="18990">MSQTGVFEERVLFSPNLPTAINLLLQKAVAASHAEKPLAENLFKQAQQLDPSCLQTYFALYKFYFYQGRLQEAEREVLAALEEAAAQAGFPSDYRRLTSERAQWDLYASEISLFYLYSLKALAFIKLRLEQQAESRDILSHMQILDPEDRCGASVIMSLADALLEDAA</sequence>
<accession>A0A177NUV1</accession>
<dbReference type="InterPro" id="IPR011990">
    <property type="entry name" value="TPR-like_helical_dom_sf"/>
</dbReference>
<protein>
    <recommendedName>
        <fullName evidence="3">Tetratricopeptide repeat protein</fullName>
    </recommendedName>
</protein>
<evidence type="ECO:0000313" key="2">
    <source>
        <dbReference type="Proteomes" id="UP000078476"/>
    </source>
</evidence>
<proteinExistence type="predicted"/>
<dbReference type="STRING" id="980561.A1359_18925"/>
<keyword evidence="2" id="KW-1185">Reference proteome</keyword>
<evidence type="ECO:0008006" key="3">
    <source>
        <dbReference type="Google" id="ProtNLM"/>
    </source>
</evidence>
<gene>
    <name evidence="1" type="ORF">A1359_18925</name>
</gene>
<dbReference type="Gene3D" id="1.25.40.10">
    <property type="entry name" value="Tetratricopeptide repeat domain"/>
    <property type="match status" value="1"/>
</dbReference>
<organism evidence="1 2">
    <name type="scientific">Methylomonas lenta</name>
    <dbReference type="NCBI Taxonomy" id="980561"/>
    <lineage>
        <taxon>Bacteria</taxon>
        <taxon>Pseudomonadati</taxon>
        <taxon>Pseudomonadota</taxon>
        <taxon>Gammaproteobacteria</taxon>
        <taxon>Methylococcales</taxon>
        <taxon>Methylococcaceae</taxon>
        <taxon>Methylomonas</taxon>
    </lineage>
</organism>
<evidence type="ECO:0000313" key="1">
    <source>
        <dbReference type="EMBL" id="OAI21828.1"/>
    </source>
</evidence>
<comment type="caution">
    <text evidence="1">The sequence shown here is derived from an EMBL/GenBank/DDBJ whole genome shotgun (WGS) entry which is preliminary data.</text>
</comment>
<name>A0A177NUV1_9GAMM</name>
<dbReference type="Proteomes" id="UP000078476">
    <property type="component" value="Unassembled WGS sequence"/>
</dbReference>
<dbReference type="AlphaFoldDB" id="A0A177NUV1"/>
<dbReference type="OrthoDB" id="7359089at2"/>